<feature type="domain" description="Phosphoribulokinase/uridine kinase" evidence="16">
    <location>
        <begin position="85"/>
        <end position="243"/>
    </location>
</feature>
<evidence type="ECO:0000256" key="7">
    <source>
        <dbReference type="ARBA" id="ARBA00022490"/>
    </source>
</evidence>
<dbReference type="GO" id="GO:0015937">
    <property type="term" value="P:coenzyme A biosynthetic process"/>
    <property type="evidence" value="ECO:0007669"/>
    <property type="project" value="UniProtKB-UniRule"/>
</dbReference>
<evidence type="ECO:0000259" key="16">
    <source>
        <dbReference type="Pfam" id="PF00485"/>
    </source>
</evidence>
<evidence type="ECO:0000256" key="14">
    <source>
        <dbReference type="HAMAP-Rule" id="MF_00215"/>
    </source>
</evidence>
<evidence type="ECO:0000256" key="2">
    <source>
        <dbReference type="ARBA" id="ARBA00004496"/>
    </source>
</evidence>
<dbReference type="EC" id="2.7.1.33" evidence="5 14"/>
<dbReference type="GO" id="GO:0005524">
    <property type="term" value="F:ATP binding"/>
    <property type="evidence" value="ECO:0007669"/>
    <property type="project" value="UniProtKB-UniRule"/>
</dbReference>
<dbReference type="InterPro" id="IPR027417">
    <property type="entry name" value="P-loop_NTPase"/>
</dbReference>
<dbReference type="SUPFAM" id="SSF52540">
    <property type="entry name" value="P-loop containing nucleoside triphosphate hydrolases"/>
    <property type="match status" value="1"/>
</dbReference>
<comment type="catalytic activity">
    <reaction evidence="1 14 15">
        <text>(R)-pantothenate + ATP = (R)-4'-phosphopantothenate + ADP + H(+)</text>
        <dbReference type="Rhea" id="RHEA:16373"/>
        <dbReference type="ChEBI" id="CHEBI:10986"/>
        <dbReference type="ChEBI" id="CHEBI:15378"/>
        <dbReference type="ChEBI" id="CHEBI:29032"/>
        <dbReference type="ChEBI" id="CHEBI:30616"/>
        <dbReference type="ChEBI" id="CHEBI:456216"/>
        <dbReference type="EC" id="2.7.1.33"/>
    </reaction>
</comment>
<keyword evidence="12 14" id="KW-0173">Coenzyme A biosynthesis</keyword>
<dbReference type="PATRIC" id="fig|556287.8.peg.911"/>
<proteinExistence type="inferred from homology"/>
<keyword evidence="11 14" id="KW-0067">ATP-binding</keyword>
<dbReference type="RefSeq" id="WP_034442955.1">
    <property type="nucleotide sequence ID" value="NZ_JMTK01000002.1"/>
</dbReference>
<evidence type="ECO:0000256" key="10">
    <source>
        <dbReference type="ARBA" id="ARBA00022777"/>
    </source>
</evidence>
<dbReference type="NCBIfam" id="TIGR00554">
    <property type="entry name" value="panK_bact"/>
    <property type="match status" value="1"/>
</dbReference>
<dbReference type="Pfam" id="PF00485">
    <property type="entry name" value="PRK"/>
    <property type="match status" value="1"/>
</dbReference>
<dbReference type="HAMAP" id="MF_00215">
    <property type="entry name" value="Pantothen_kinase_1"/>
    <property type="match status" value="1"/>
</dbReference>
<dbReference type="AlphaFoldDB" id="A0A095BEF0"/>
<evidence type="ECO:0000256" key="9">
    <source>
        <dbReference type="ARBA" id="ARBA00022741"/>
    </source>
</evidence>
<evidence type="ECO:0000313" key="17">
    <source>
        <dbReference type="EMBL" id="KJZ82172.1"/>
    </source>
</evidence>
<dbReference type="PIRSF" id="PIRSF000545">
    <property type="entry name" value="Pantothenate_kin"/>
    <property type="match status" value="1"/>
</dbReference>
<dbReference type="EMBL" id="JMTK01000002">
    <property type="protein sequence ID" value="KJZ82172.1"/>
    <property type="molecule type" value="Genomic_DNA"/>
</dbReference>
<name>A0A095BEF0_9HYPH</name>
<evidence type="ECO:0000313" key="18">
    <source>
        <dbReference type="Proteomes" id="UP000033731"/>
    </source>
</evidence>
<reference evidence="17 18" key="1">
    <citation type="journal article" date="2015" name="Phytopathology">
        <title>Genomes of Candidatus Liberibacter solanacearum haplotype A from New Zealand and the USA suggest significant genome plasticity in the species.</title>
        <authorList>
            <person name="Thompson S.M."/>
            <person name="Johnson C.P."/>
            <person name="Lu A.Y."/>
            <person name="Frampton R.A."/>
            <person name="Sullivan K.L."/>
            <person name="Fiers M.W."/>
            <person name="Crowhurst R.N."/>
            <person name="Pitman A.R."/>
            <person name="Scott I."/>
            <person name="Gudmestad N.C."/>
            <person name="Smith G.R."/>
        </authorList>
    </citation>
    <scope>NUCLEOTIDE SEQUENCE [LARGE SCALE GENOMIC DNA]</scope>
    <source>
        <strain evidence="17 18">LsoNZ1</strain>
    </source>
</reference>
<keyword evidence="7 14" id="KW-0963">Cytoplasm</keyword>
<keyword evidence="10 14" id="KW-0418">Kinase</keyword>
<comment type="pathway">
    <text evidence="3 14 15">Cofactor biosynthesis; coenzyme A biosynthesis; CoA from (R)-pantothenate: step 1/5.</text>
</comment>
<evidence type="ECO:0000256" key="13">
    <source>
        <dbReference type="ARBA" id="ARBA00032866"/>
    </source>
</evidence>
<dbReference type="Proteomes" id="UP000033731">
    <property type="component" value="Unassembled WGS sequence"/>
</dbReference>
<comment type="caution">
    <text evidence="17">The sequence shown here is derived from an EMBL/GenBank/DDBJ whole genome shotgun (WGS) entry which is preliminary data.</text>
</comment>
<accession>A0A095BEF0</accession>
<evidence type="ECO:0000256" key="15">
    <source>
        <dbReference type="RuleBase" id="RU003530"/>
    </source>
</evidence>
<dbReference type="Gene3D" id="3.40.50.300">
    <property type="entry name" value="P-loop containing nucleotide triphosphate hydrolases"/>
    <property type="match status" value="1"/>
</dbReference>
<evidence type="ECO:0000256" key="6">
    <source>
        <dbReference type="ARBA" id="ARBA00015080"/>
    </source>
</evidence>
<dbReference type="UniPathway" id="UPA00241">
    <property type="reaction ID" value="UER00352"/>
</dbReference>
<dbReference type="InterPro" id="IPR004566">
    <property type="entry name" value="PanK"/>
</dbReference>
<comment type="similarity">
    <text evidence="4 14 15">Belongs to the prokaryotic pantothenate kinase family.</text>
</comment>
<dbReference type="GO" id="GO:0004594">
    <property type="term" value="F:pantothenate kinase activity"/>
    <property type="evidence" value="ECO:0007669"/>
    <property type="project" value="UniProtKB-UniRule"/>
</dbReference>
<keyword evidence="9 14" id="KW-0547">Nucleotide-binding</keyword>
<sequence length="312" mass="35857">MHNSSPYHFFTSAEWKAHSKALLTPTKEKINGLCSFNKMIDVDEVCKIYLSLSNLLLINIESTKITCHQYNKFLNLKTDIKIPFVVGITGSVAVGKSTIARILDVLLQHQSTNLKIALITTDGFLFPNAILTKKNLMHRKGFPESYDVGKLLTFLSNIKSGEKEVFTPCYSHSKYDILEGKFDKITQPDVLIVEGINVLQHHPLSENKKITSIASDFLDFSIYIDADKDFIRQWYIERFIKLRETALLDPNSYFHRFAKISKDQSQKIAEKIWEDVNLPNLEQNILPTRRRANLVLNKGKNHFVKTVEIRKL</sequence>
<evidence type="ECO:0000256" key="8">
    <source>
        <dbReference type="ARBA" id="ARBA00022679"/>
    </source>
</evidence>
<evidence type="ECO:0000256" key="4">
    <source>
        <dbReference type="ARBA" id="ARBA00006087"/>
    </source>
</evidence>
<dbReference type="PANTHER" id="PTHR10285">
    <property type="entry name" value="URIDINE KINASE"/>
    <property type="match status" value="1"/>
</dbReference>
<protein>
    <recommendedName>
        <fullName evidence="6 14">Pantothenate kinase</fullName>
        <ecNumber evidence="5 14">2.7.1.33</ecNumber>
    </recommendedName>
    <alternativeName>
        <fullName evidence="13 14">Pantothenic acid kinase</fullName>
    </alternativeName>
</protein>
<dbReference type="CDD" id="cd02025">
    <property type="entry name" value="PanK"/>
    <property type="match status" value="1"/>
</dbReference>
<evidence type="ECO:0000256" key="12">
    <source>
        <dbReference type="ARBA" id="ARBA00022993"/>
    </source>
</evidence>
<keyword evidence="8 14" id="KW-0808">Transferase</keyword>
<evidence type="ECO:0000256" key="3">
    <source>
        <dbReference type="ARBA" id="ARBA00005225"/>
    </source>
</evidence>
<comment type="subcellular location">
    <subcellularLocation>
        <location evidence="2 14 15">Cytoplasm</location>
    </subcellularLocation>
</comment>
<feature type="binding site" evidence="14">
    <location>
        <begin position="90"/>
        <end position="97"/>
    </location>
    <ligand>
        <name>ATP</name>
        <dbReference type="ChEBI" id="CHEBI:30616"/>
    </ligand>
</feature>
<keyword evidence="18" id="KW-1185">Reference proteome</keyword>
<evidence type="ECO:0000256" key="5">
    <source>
        <dbReference type="ARBA" id="ARBA00012102"/>
    </source>
</evidence>
<dbReference type="GO" id="GO:0005737">
    <property type="term" value="C:cytoplasm"/>
    <property type="evidence" value="ECO:0007669"/>
    <property type="project" value="UniProtKB-SubCell"/>
</dbReference>
<evidence type="ECO:0000256" key="11">
    <source>
        <dbReference type="ARBA" id="ARBA00022840"/>
    </source>
</evidence>
<gene>
    <name evidence="14" type="primary">coaA</name>
    <name evidence="17" type="ORF">DJ66_0907</name>
</gene>
<dbReference type="InterPro" id="IPR006083">
    <property type="entry name" value="PRK/URK"/>
</dbReference>
<organism evidence="17 18">
    <name type="scientific">Candidatus Liberibacter solanacearum</name>
    <dbReference type="NCBI Taxonomy" id="556287"/>
    <lineage>
        <taxon>Bacteria</taxon>
        <taxon>Pseudomonadati</taxon>
        <taxon>Pseudomonadota</taxon>
        <taxon>Alphaproteobacteria</taxon>
        <taxon>Hyphomicrobiales</taxon>
        <taxon>Rhizobiaceae</taxon>
        <taxon>Liberibacter</taxon>
    </lineage>
</organism>
<evidence type="ECO:0000256" key="1">
    <source>
        <dbReference type="ARBA" id="ARBA00001206"/>
    </source>
</evidence>